<dbReference type="Pfam" id="PF03265">
    <property type="entry name" value="DNase_II"/>
    <property type="match status" value="1"/>
</dbReference>
<evidence type="ECO:0000256" key="2">
    <source>
        <dbReference type="ARBA" id="ARBA00022801"/>
    </source>
</evidence>
<evidence type="ECO:0000313" key="3">
    <source>
        <dbReference type="EMBL" id="KAK5975689.1"/>
    </source>
</evidence>
<gene>
    <name evidence="3" type="ORF">GCK32_009576</name>
</gene>
<organism evidence="3 4">
    <name type="scientific">Trichostrongylus colubriformis</name>
    <name type="common">Black scour worm</name>
    <dbReference type="NCBI Taxonomy" id="6319"/>
    <lineage>
        <taxon>Eukaryota</taxon>
        <taxon>Metazoa</taxon>
        <taxon>Ecdysozoa</taxon>
        <taxon>Nematoda</taxon>
        <taxon>Chromadorea</taxon>
        <taxon>Rhabditida</taxon>
        <taxon>Rhabditina</taxon>
        <taxon>Rhabditomorpha</taxon>
        <taxon>Strongyloidea</taxon>
        <taxon>Trichostrongylidae</taxon>
        <taxon>Trichostrongylus</taxon>
    </lineage>
</organism>
<keyword evidence="4" id="KW-1185">Reference proteome</keyword>
<keyword evidence="2" id="KW-0378">Hydrolase</keyword>
<dbReference type="AlphaFoldDB" id="A0AAN8II76"/>
<dbReference type="InterPro" id="IPR004947">
    <property type="entry name" value="DNase_II"/>
</dbReference>
<comment type="similarity">
    <text evidence="1">Belongs to the DNase II family.</text>
</comment>
<evidence type="ECO:0000313" key="4">
    <source>
        <dbReference type="Proteomes" id="UP001331761"/>
    </source>
</evidence>
<dbReference type="GO" id="GO:0006309">
    <property type="term" value="P:apoptotic DNA fragmentation"/>
    <property type="evidence" value="ECO:0007669"/>
    <property type="project" value="TreeGrafter"/>
</dbReference>
<dbReference type="EMBL" id="WIXE01012745">
    <property type="protein sequence ID" value="KAK5975689.1"/>
    <property type="molecule type" value="Genomic_DNA"/>
</dbReference>
<comment type="caution">
    <text evidence="3">The sequence shown here is derived from an EMBL/GenBank/DDBJ whole genome shotgun (WGS) entry which is preliminary data.</text>
</comment>
<protein>
    <submittedName>
        <fullName evidence="3">Deoxyribonuclease II</fullName>
    </submittedName>
</protein>
<accession>A0AAN8II76</accession>
<dbReference type="PANTHER" id="PTHR10858">
    <property type="entry name" value="DEOXYRIBONUCLEASE II"/>
    <property type="match status" value="1"/>
</dbReference>
<reference evidence="3 4" key="1">
    <citation type="submission" date="2019-10" db="EMBL/GenBank/DDBJ databases">
        <title>Assembly and Annotation for the nematode Trichostrongylus colubriformis.</title>
        <authorList>
            <person name="Martin J."/>
        </authorList>
    </citation>
    <scope>NUCLEOTIDE SEQUENCE [LARGE SCALE GENOMIC DNA]</scope>
    <source>
        <strain evidence="3">G859</strain>
        <tissue evidence="3">Whole worm</tissue>
    </source>
</reference>
<evidence type="ECO:0000256" key="1">
    <source>
        <dbReference type="ARBA" id="ARBA00007527"/>
    </source>
</evidence>
<dbReference type="Proteomes" id="UP001331761">
    <property type="component" value="Unassembled WGS sequence"/>
</dbReference>
<name>A0AAN8II76_TRICO</name>
<proteinExistence type="inferred from homology"/>
<sequence length="249" mass="27781">MIHSVPNFPSLGSYSYPATGIKFGQTFLCLSLPTRFLGDVGEHLRYLQATPFFSNLPNQFSVRFPVLVNIVKKHSLSKSETQFTRVGQLSTIHGMPLKSFAKHKKFNKDIWFDFVAPELGTNMAVESWLNGGADDLESICTRRTSIYDVSAVSLPDVSFNSSRDHSKWAVADTNGQTSIVCVGDLNRQRSQFRRGGGAVCFQHHGLWTTLHSSVKSVQPCVSKNIHSYINYALLPILSIVLSALWFTIH</sequence>
<dbReference type="GO" id="GO:0004531">
    <property type="term" value="F:deoxyribonuclease II activity"/>
    <property type="evidence" value="ECO:0007669"/>
    <property type="project" value="InterPro"/>
</dbReference>
<dbReference type="CDD" id="cd09121">
    <property type="entry name" value="PLDc_DNaseII_2"/>
    <property type="match status" value="1"/>
</dbReference>
<dbReference type="PANTHER" id="PTHR10858:SF30">
    <property type="entry name" value="CELL-DEATH-RELATED NUCLEASE 7"/>
    <property type="match status" value="1"/>
</dbReference>